<evidence type="ECO:0000313" key="6">
    <source>
        <dbReference type="EMBL" id="MBE1160842.1"/>
    </source>
</evidence>
<organism evidence="6 7">
    <name type="scientific">Dyella acidiphila</name>
    <dbReference type="NCBI Taxonomy" id="2775866"/>
    <lineage>
        <taxon>Bacteria</taxon>
        <taxon>Pseudomonadati</taxon>
        <taxon>Pseudomonadota</taxon>
        <taxon>Gammaproteobacteria</taxon>
        <taxon>Lysobacterales</taxon>
        <taxon>Rhodanobacteraceae</taxon>
        <taxon>Dyella</taxon>
    </lineage>
</organism>
<dbReference type="SMART" id="SM00347">
    <property type="entry name" value="HTH_MARR"/>
    <property type="match status" value="1"/>
</dbReference>
<reference evidence="6 7" key="1">
    <citation type="submission" date="2020-09" db="EMBL/GenBank/DDBJ databases">
        <title>Dyella sp. 7MK23 isolated from forest soil.</title>
        <authorList>
            <person name="Fu J."/>
        </authorList>
    </citation>
    <scope>NUCLEOTIDE SEQUENCE [LARGE SCALE GENOMIC DNA]</scope>
    <source>
        <strain evidence="6 7">7MK23</strain>
    </source>
</reference>
<keyword evidence="2" id="KW-0238">DNA-binding</keyword>
<feature type="region of interest" description="Disordered" evidence="4">
    <location>
        <begin position="1"/>
        <end position="40"/>
    </location>
</feature>
<dbReference type="EMBL" id="JACZZA010000005">
    <property type="protein sequence ID" value="MBE1160842.1"/>
    <property type="molecule type" value="Genomic_DNA"/>
</dbReference>
<keyword evidence="3" id="KW-0804">Transcription</keyword>
<dbReference type="InterPro" id="IPR000835">
    <property type="entry name" value="HTH_MarR-typ"/>
</dbReference>
<dbReference type="PANTHER" id="PTHR42756:SF1">
    <property type="entry name" value="TRANSCRIPTIONAL REPRESSOR OF EMRAB OPERON"/>
    <property type="match status" value="1"/>
</dbReference>
<dbReference type="Gene3D" id="1.10.10.10">
    <property type="entry name" value="Winged helix-like DNA-binding domain superfamily/Winged helix DNA-binding domain"/>
    <property type="match status" value="1"/>
</dbReference>
<feature type="compositionally biased region" description="Polar residues" evidence="4">
    <location>
        <begin position="9"/>
        <end position="33"/>
    </location>
</feature>
<dbReference type="PRINTS" id="PR00598">
    <property type="entry name" value="HTHMARR"/>
</dbReference>
<accession>A0ABR9G9Y7</accession>
<protein>
    <submittedName>
        <fullName evidence="6">Winged helix-turn-helix transcriptional regulator</fullName>
    </submittedName>
</protein>
<feature type="domain" description="HTH marR-type" evidence="5">
    <location>
        <begin position="41"/>
        <end position="174"/>
    </location>
</feature>
<dbReference type="InterPro" id="IPR036388">
    <property type="entry name" value="WH-like_DNA-bd_sf"/>
</dbReference>
<evidence type="ECO:0000259" key="5">
    <source>
        <dbReference type="PROSITE" id="PS50995"/>
    </source>
</evidence>
<name>A0ABR9G9Y7_9GAMM</name>
<dbReference type="PANTHER" id="PTHR42756">
    <property type="entry name" value="TRANSCRIPTIONAL REGULATOR, MARR"/>
    <property type="match status" value="1"/>
</dbReference>
<sequence length="192" mass="20933">MATARISKHSTGASLVSTLPSKRGSAVQTTQTRRVAARSKHDHVAHALVRTAAAFKRLTTQRMKDEFAITGIQAEILMLLATEPSMLGNDLAAVVGVNASTISHALDALEQRQLLTRRRCTDDRRVVRIALTDQAKRIARRTIAITQHILDALTAGISHSDLQALQRGLRRMVDNCRADAGPSPRSGRSRKS</sequence>
<evidence type="ECO:0000256" key="3">
    <source>
        <dbReference type="ARBA" id="ARBA00023163"/>
    </source>
</evidence>
<keyword evidence="1" id="KW-0805">Transcription regulation</keyword>
<dbReference type="Pfam" id="PF01047">
    <property type="entry name" value="MarR"/>
    <property type="match status" value="1"/>
</dbReference>
<dbReference type="InterPro" id="IPR036390">
    <property type="entry name" value="WH_DNA-bd_sf"/>
</dbReference>
<evidence type="ECO:0000256" key="4">
    <source>
        <dbReference type="SAM" id="MobiDB-lite"/>
    </source>
</evidence>
<dbReference type="PROSITE" id="PS50995">
    <property type="entry name" value="HTH_MARR_2"/>
    <property type="match status" value="1"/>
</dbReference>
<dbReference type="Proteomes" id="UP000651010">
    <property type="component" value="Unassembled WGS sequence"/>
</dbReference>
<dbReference type="RefSeq" id="WP_192555691.1">
    <property type="nucleotide sequence ID" value="NZ_JACZZA010000005.1"/>
</dbReference>
<dbReference type="SUPFAM" id="SSF46785">
    <property type="entry name" value="Winged helix' DNA-binding domain"/>
    <property type="match status" value="1"/>
</dbReference>
<evidence type="ECO:0000313" key="7">
    <source>
        <dbReference type="Proteomes" id="UP000651010"/>
    </source>
</evidence>
<proteinExistence type="predicted"/>
<keyword evidence="7" id="KW-1185">Reference proteome</keyword>
<evidence type="ECO:0000256" key="1">
    <source>
        <dbReference type="ARBA" id="ARBA00023015"/>
    </source>
</evidence>
<gene>
    <name evidence="6" type="ORF">IGX34_10610</name>
</gene>
<comment type="caution">
    <text evidence="6">The sequence shown here is derived from an EMBL/GenBank/DDBJ whole genome shotgun (WGS) entry which is preliminary data.</text>
</comment>
<evidence type="ECO:0000256" key="2">
    <source>
        <dbReference type="ARBA" id="ARBA00023125"/>
    </source>
</evidence>